<dbReference type="AlphaFoldDB" id="A0A1Y2DWT7"/>
<accession>A0A1Y2DWT7</accession>
<organism evidence="1 2">
    <name type="scientific">Neocallimastix californiae</name>
    <dbReference type="NCBI Taxonomy" id="1754190"/>
    <lineage>
        <taxon>Eukaryota</taxon>
        <taxon>Fungi</taxon>
        <taxon>Fungi incertae sedis</taxon>
        <taxon>Chytridiomycota</taxon>
        <taxon>Chytridiomycota incertae sedis</taxon>
        <taxon>Neocallimastigomycetes</taxon>
        <taxon>Neocallimastigales</taxon>
        <taxon>Neocallimastigaceae</taxon>
        <taxon>Neocallimastix</taxon>
    </lineage>
</organism>
<name>A0A1Y2DWT7_9FUNG</name>
<dbReference type="EMBL" id="MCOG01000055">
    <property type="protein sequence ID" value="ORY63723.1"/>
    <property type="molecule type" value="Genomic_DNA"/>
</dbReference>
<evidence type="ECO:0000313" key="1">
    <source>
        <dbReference type="EMBL" id="ORY63723.1"/>
    </source>
</evidence>
<keyword evidence="2" id="KW-1185">Reference proteome</keyword>
<dbReference type="Proteomes" id="UP000193920">
    <property type="component" value="Unassembled WGS sequence"/>
</dbReference>
<comment type="caution">
    <text evidence="1">The sequence shown here is derived from an EMBL/GenBank/DDBJ whole genome shotgun (WGS) entry which is preliminary data.</text>
</comment>
<gene>
    <name evidence="1" type="ORF">LY90DRAFT_641978</name>
</gene>
<protein>
    <submittedName>
        <fullName evidence="1">Uncharacterized protein</fullName>
    </submittedName>
</protein>
<reference evidence="1 2" key="1">
    <citation type="submission" date="2016-08" db="EMBL/GenBank/DDBJ databases">
        <title>A Parts List for Fungal Cellulosomes Revealed by Comparative Genomics.</title>
        <authorList>
            <consortium name="DOE Joint Genome Institute"/>
            <person name="Haitjema C.H."/>
            <person name="Gilmore S.P."/>
            <person name="Henske J.K."/>
            <person name="Solomon K.V."/>
            <person name="De Groot R."/>
            <person name="Kuo A."/>
            <person name="Mondo S.J."/>
            <person name="Salamov A.A."/>
            <person name="Labutti K."/>
            <person name="Zhao Z."/>
            <person name="Chiniquy J."/>
            <person name="Barry K."/>
            <person name="Brewer H.M."/>
            <person name="Purvine S.O."/>
            <person name="Wright A.T."/>
            <person name="Boxma B."/>
            <person name="Van Alen T."/>
            <person name="Hackstein J.H."/>
            <person name="Baker S.E."/>
            <person name="Grigoriev I.V."/>
            <person name="O'Malley M.A."/>
        </authorList>
    </citation>
    <scope>NUCLEOTIDE SEQUENCE [LARGE SCALE GENOMIC DNA]</scope>
    <source>
        <strain evidence="1 2">G1</strain>
    </source>
</reference>
<evidence type="ECO:0000313" key="2">
    <source>
        <dbReference type="Proteomes" id="UP000193920"/>
    </source>
</evidence>
<sequence>MKYHVTSNLVLIYLKKDLGVITYPWDYTFPQILSPIADFSLTILKIITTWIGLGCQCRSVRVEYDLVSTRYWTWCVANNGCTCCFVLPYSSWYCCDIVDIREQY</sequence>
<proteinExistence type="predicted"/>